<gene>
    <name evidence="2" type="ORF">A8975_2453</name>
</gene>
<dbReference type="Proteomes" id="UP000294930">
    <property type="component" value="Unassembled WGS sequence"/>
</dbReference>
<dbReference type="PANTHER" id="PTHR36444">
    <property type="entry name" value="TRANSCRIPTIONAL REGULATOR PROTEIN YOBU-RELATED"/>
    <property type="match status" value="1"/>
</dbReference>
<dbReference type="SUPFAM" id="SSF55136">
    <property type="entry name" value="Probable bacterial effector-binding domain"/>
    <property type="match status" value="1"/>
</dbReference>
<dbReference type="InterPro" id="IPR053182">
    <property type="entry name" value="YobU-like_regulator"/>
</dbReference>
<dbReference type="Pfam" id="PF06445">
    <property type="entry name" value="GyrI-like"/>
    <property type="match status" value="1"/>
</dbReference>
<dbReference type="InterPro" id="IPR029442">
    <property type="entry name" value="GyrI-like"/>
</dbReference>
<evidence type="ECO:0000259" key="1">
    <source>
        <dbReference type="SMART" id="SM00871"/>
    </source>
</evidence>
<reference evidence="2 3" key="1">
    <citation type="submission" date="2019-03" db="EMBL/GenBank/DDBJ databases">
        <title>Genomic Encyclopedia of Type Strains, Phase III (KMG-III): the genomes of soil and plant-associated and newly described type strains.</title>
        <authorList>
            <person name="Whitman W."/>
        </authorList>
    </citation>
    <scope>NUCLEOTIDE SEQUENCE [LARGE SCALE GENOMIC DNA]</scope>
    <source>
        <strain evidence="2 3">CGMCC 1.10957</strain>
    </source>
</reference>
<evidence type="ECO:0000313" key="3">
    <source>
        <dbReference type="Proteomes" id="UP000294930"/>
    </source>
</evidence>
<dbReference type="SMART" id="SM00871">
    <property type="entry name" value="AraC_E_bind"/>
    <property type="match status" value="1"/>
</dbReference>
<evidence type="ECO:0000313" key="2">
    <source>
        <dbReference type="EMBL" id="TDY10046.1"/>
    </source>
</evidence>
<proteinExistence type="predicted"/>
<comment type="caution">
    <text evidence="2">The sequence shown here is derived from an EMBL/GenBank/DDBJ whole genome shotgun (WGS) entry which is preliminary data.</text>
</comment>
<sequence length="161" mass="18764">MDCKVITAKDVLVIGMKASVTFQSMSMEMSKLARTFMPRKNEVLNRIGEHAFSIQDYKQQDLKVITPQATFDKWFAVEVANFNSVPNGMETLVLKGGDYLVINYKGTLANFPKVWQFVLNDWLPKHNYELDYRPHFEKLPASYNPMNIENEEEVWIPIRLR</sequence>
<dbReference type="InterPro" id="IPR011256">
    <property type="entry name" value="Reg_factor_effector_dom_sf"/>
</dbReference>
<accession>A0ABY2G228</accession>
<dbReference type="RefSeq" id="WP_134200769.1">
    <property type="nucleotide sequence ID" value="NZ_SOQZ01000006.1"/>
</dbReference>
<dbReference type="PANTHER" id="PTHR36444:SF2">
    <property type="entry name" value="TRANSCRIPTIONAL REGULATOR PROTEIN YOBU-RELATED"/>
    <property type="match status" value="1"/>
</dbReference>
<feature type="domain" description="AraC effector-binding" evidence="1">
    <location>
        <begin position="1"/>
        <end position="159"/>
    </location>
</feature>
<dbReference type="EMBL" id="SOQZ01000006">
    <property type="protein sequence ID" value="TDY10046.1"/>
    <property type="molecule type" value="Genomic_DNA"/>
</dbReference>
<organism evidence="2 3">
    <name type="scientific">Meridianimaribacter flavus</name>
    <dbReference type="NCBI Taxonomy" id="571115"/>
    <lineage>
        <taxon>Bacteria</taxon>
        <taxon>Pseudomonadati</taxon>
        <taxon>Bacteroidota</taxon>
        <taxon>Flavobacteriia</taxon>
        <taxon>Flavobacteriales</taxon>
        <taxon>Flavobacteriaceae</taxon>
        <taxon>Meridianimaribacter</taxon>
    </lineage>
</organism>
<protein>
    <submittedName>
        <fullName evidence="2">AraC family transcriptional regulator</fullName>
    </submittedName>
</protein>
<name>A0ABY2G228_9FLAO</name>
<keyword evidence="3" id="KW-1185">Reference proteome</keyword>
<dbReference type="Gene3D" id="3.20.80.10">
    <property type="entry name" value="Regulatory factor, effector binding domain"/>
    <property type="match status" value="1"/>
</dbReference>
<dbReference type="InterPro" id="IPR010499">
    <property type="entry name" value="AraC_E-bd"/>
</dbReference>